<organism evidence="1 2">
    <name type="scientific">Phaseolus angularis</name>
    <name type="common">Azuki bean</name>
    <name type="synonym">Vigna angularis</name>
    <dbReference type="NCBI Taxonomy" id="3914"/>
    <lineage>
        <taxon>Eukaryota</taxon>
        <taxon>Viridiplantae</taxon>
        <taxon>Streptophyta</taxon>
        <taxon>Embryophyta</taxon>
        <taxon>Tracheophyta</taxon>
        <taxon>Spermatophyta</taxon>
        <taxon>Magnoliopsida</taxon>
        <taxon>eudicotyledons</taxon>
        <taxon>Gunneridae</taxon>
        <taxon>Pentapetalae</taxon>
        <taxon>rosids</taxon>
        <taxon>fabids</taxon>
        <taxon>Fabales</taxon>
        <taxon>Fabaceae</taxon>
        <taxon>Papilionoideae</taxon>
        <taxon>50 kb inversion clade</taxon>
        <taxon>NPAAA clade</taxon>
        <taxon>indigoferoid/millettioid clade</taxon>
        <taxon>Phaseoleae</taxon>
        <taxon>Vigna</taxon>
    </lineage>
</organism>
<protein>
    <submittedName>
        <fullName evidence="1">Uncharacterized protein</fullName>
    </submittedName>
</protein>
<gene>
    <name evidence="1" type="ORF">LR48_Vigan10g090600</name>
</gene>
<accession>A0A0L9VJZ2</accession>
<reference evidence="2" key="1">
    <citation type="journal article" date="2015" name="Proc. Natl. Acad. Sci. U.S.A.">
        <title>Genome sequencing of adzuki bean (Vigna angularis) provides insight into high starch and low fat accumulation and domestication.</title>
        <authorList>
            <person name="Yang K."/>
            <person name="Tian Z."/>
            <person name="Chen C."/>
            <person name="Luo L."/>
            <person name="Zhao B."/>
            <person name="Wang Z."/>
            <person name="Yu L."/>
            <person name="Li Y."/>
            <person name="Sun Y."/>
            <person name="Li W."/>
            <person name="Chen Y."/>
            <person name="Li Y."/>
            <person name="Zhang Y."/>
            <person name="Ai D."/>
            <person name="Zhao J."/>
            <person name="Shang C."/>
            <person name="Ma Y."/>
            <person name="Wu B."/>
            <person name="Wang M."/>
            <person name="Gao L."/>
            <person name="Sun D."/>
            <person name="Zhang P."/>
            <person name="Guo F."/>
            <person name="Wang W."/>
            <person name="Li Y."/>
            <person name="Wang J."/>
            <person name="Varshney R.K."/>
            <person name="Wang J."/>
            <person name="Ling H.Q."/>
            <person name="Wan P."/>
        </authorList>
    </citation>
    <scope>NUCLEOTIDE SEQUENCE</scope>
    <source>
        <strain evidence="2">cv. Jingnong 6</strain>
    </source>
</reference>
<dbReference type="Proteomes" id="UP000053144">
    <property type="component" value="Chromosome 10"/>
</dbReference>
<evidence type="ECO:0000313" key="1">
    <source>
        <dbReference type="EMBL" id="KOM55014.1"/>
    </source>
</evidence>
<dbReference type="AlphaFoldDB" id="A0A0L9VJZ2"/>
<evidence type="ECO:0000313" key="2">
    <source>
        <dbReference type="Proteomes" id="UP000053144"/>
    </source>
</evidence>
<name>A0A0L9VJZ2_PHAAN</name>
<dbReference type="EMBL" id="CM003380">
    <property type="protein sequence ID" value="KOM55014.1"/>
    <property type="molecule type" value="Genomic_DNA"/>
</dbReference>
<dbReference type="Gramene" id="KOM55014">
    <property type="protein sequence ID" value="KOM55014"/>
    <property type="gene ID" value="LR48_Vigan10g090600"/>
</dbReference>
<sequence>MPMATLVDESSLQQIQSLINFTDKLLKKDVEHHQQIIDSLPSELHYSFTSLKECYMTLEEKKQLLSKVKSYPSAMEEWKVQKENMMKLFAERRKSERSVSSARHMPSANVRPHLYVTVRPRPYATVRPLHCSTVRVRTFGDYFLPAFGFERSSLSLCDRSSITSPFYRSSSSFHSSLARPSFSVFYRSFRSVPFSAVRPHFVYHSSKQYEAFVLL</sequence>
<proteinExistence type="predicted"/>